<gene>
    <name evidence="4" type="ORF">EUX98_g7954</name>
</gene>
<keyword evidence="2" id="KW-1133">Transmembrane helix</keyword>
<comment type="caution">
    <text evidence="4">The sequence shown here is derived from an EMBL/GenBank/DDBJ whole genome shotgun (WGS) entry which is preliminary data.</text>
</comment>
<evidence type="ECO:0000259" key="3">
    <source>
        <dbReference type="Pfam" id="PF09792"/>
    </source>
</evidence>
<accession>A0A4S4MEB3</accession>
<feature type="region of interest" description="Disordered" evidence="1">
    <location>
        <begin position="15"/>
        <end position="43"/>
    </location>
</feature>
<feature type="compositionally biased region" description="Basic and acidic residues" evidence="1">
    <location>
        <begin position="25"/>
        <end position="40"/>
    </location>
</feature>
<dbReference type="InterPro" id="IPR018620">
    <property type="entry name" value="Ubiquitin3-bd_protein_But2_C"/>
</dbReference>
<protein>
    <recommendedName>
        <fullName evidence="3">Ubiquitin 3 binding protein But2 C-terminal domain-containing protein</fullName>
    </recommendedName>
</protein>
<dbReference type="Pfam" id="PF09792">
    <property type="entry name" value="But2"/>
    <property type="match status" value="1"/>
</dbReference>
<feature type="transmembrane region" description="Helical" evidence="2">
    <location>
        <begin position="51"/>
        <end position="70"/>
    </location>
</feature>
<keyword evidence="2" id="KW-0472">Membrane</keyword>
<dbReference type="AlphaFoldDB" id="A0A4S4MEB3"/>
<feature type="domain" description="Ubiquitin 3 binding protein But2 C-terminal" evidence="3">
    <location>
        <begin position="112"/>
        <end position="274"/>
    </location>
</feature>
<organism evidence="4 5">
    <name type="scientific">Antrodiella citrinella</name>
    <dbReference type="NCBI Taxonomy" id="2447956"/>
    <lineage>
        <taxon>Eukaryota</taxon>
        <taxon>Fungi</taxon>
        <taxon>Dikarya</taxon>
        <taxon>Basidiomycota</taxon>
        <taxon>Agaricomycotina</taxon>
        <taxon>Agaricomycetes</taxon>
        <taxon>Polyporales</taxon>
        <taxon>Steccherinaceae</taxon>
        <taxon>Antrodiella</taxon>
    </lineage>
</organism>
<sequence length="289" mass="32072">MSFLLSLLKRPQHYDRLSSDSNGDSDLKSSSDDDLHEKHVPTGAKETPSNMVFYLTLVCVVCTLANLLVLRITEFKEANPPSLKHLRRPSQFPGLDKIERPVPPIERSIVNFPFVVARIDKQNPKTVVPENAPNGVANGNRVKVTSAISTVLQFRALDWGMESCELTVRLPGEEMVVDNSRSESTASLVLGPTHNHIYVHAVIPATNGSSSDDAFNPTTLTYASRPELGEKIGSLHLDYGFEWTHTFPCAMDSLHAFVLTAADDSTHVEWWQDRQSVLPAVYVEQHATK</sequence>
<evidence type="ECO:0000313" key="4">
    <source>
        <dbReference type="EMBL" id="THH23228.1"/>
    </source>
</evidence>
<proteinExistence type="predicted"/>
<reference evidence="4 5" key="1">
    <citation type="submission" date="2019-02" db="EMBL/GenBank/DDBJ databases">
        <title>Genome sequencing of the rare red list fungi Antrodiella citrinella (Flaviporus citrinellus).</title>
        <authorList>
            <person name="Buettner E."/>
            <person name="Kellner H."/>
        </authorList>
    </citation>
    <scope>NUCLEOTIDE SEQUENCE [LARGE SCALE GENOMIC DNA]</scope>
    <source>
        <strain evidence="4 5">DSM 108506</strain>
    </source>
</reference>
<dbReference type="Proteomes" id="UP000308730">
    <property type="component" value="Unassembled WGS sequence"/>
</dbReference>
<evidence type="ECO:0000256" key="2">
    <source>
        <dbReference type="SAM" id="Phobius"/>
    </source>
</evidence>
<dbReference type="OrthoDB" id="3350619at2759"/>
<evidence type="ECO:0000313" key="5">
    <source>
        <dbReference type="Proteomes" id="UP000308730"/>
    </source>
</evidence>
<evidence type="ECO:0000256" key="1">
    <source>
        <dbReference type="SAM" id="MobiDB-lite"/>
    </source>
</evidence>
<keyword evidence="5" id="KW-1185">Reference proteome</keyword>
<name>A0A4S4MEB3_9APHY</name>
<dbReference type="EMBL" id="SGPM01000377">
    <property type="protein sequence ID" value="THH23228.1"/>
    <property type="molecule type" value="Genomic_DNA"/>
</dbReference>
<keyword evidence="2" id="KW-0812">Transmembrane</keyword>